<dbReference type="EMBL" id="DRZC01000033">
    <property type="protein sequence ID" value="HHQ80374.1"/>
    <property type="molecule type" value="Genomic_DNA"/>
</dbReference>
<evidence type="ECO:0000313" key="1">
    <source>
        <dbReference type="EMBL" id="HHQ80374.1"/>
    </source>
</evidence>
<comment type="caution">
    <text evidence="1">The sequence shown here is derived from an EMBL/GenBank/DDBJ whole genome shotgun (WGS) entry which is preliminary data.</text>
</comment>
<organism evidence="1">
    <name type="scientific">Fervidicoccus fontis</name>
    <dbReference type="NCBI Taxonomy" id="683846"/>
    <lineage>
        <taxon>Archaea</taxon>
        <taxon>Thermoproteota</taxon>
        <taxon>Thermoprotei</taxon>
        <taxon>Fervidicoccales</taxon>
        <taxon>Fervidicoccaceae</taxon>
        <taxon>Fervidicoccus</taxon>
    </lineage>
</organism>
<dbReference type="AlphaFoldDB" id="A0A7J3ZK42"/>
<sequence>MENLLERLKTGLSSEYGVAVLSEEFADENSIRSVISKAKLASIVGVRRTLARAPPKTLIVVYTRDDACWKRCEPKCGESNTKCFGECFYECLEALRKEIATALDSLTTSPP</sequence>
<gene>
    <name evidence="1" type="ORF">ENM78_02780</name>
</gene>
<proteinExistence type="predicted"/>
<protein>
    <submittedName>
        <fullName evidence="1">Uncharacterized protein</fullName>
    </submittedName>
</protein>
<reference evidence="1" key="1">
    <citation type="journal article" date="2020" name="mSystems">
        <title>Genome- and Community-Level Interaction Insights into Carbon Utilization and Element Cycling Functions of Hydrothermarchaeota in Hydrothermal Sediment.</title>
        <authorList>
            <person name="Zhou Z."/>
            <person name="Liu Y."/>
            <person name="Xu W."/>
            <person name="Pan J."/>
            <person name="Luo Z.H."/>
            <person name="Li M."/>
        </authorList>
    </citation>
    <scope>NUCLEOTIDE SEQUENCE [LARGE SCALE GENOMIC DNA]</scope>
    <source>
        <strain evidence="1">SpSt-1116</strain>
    </source>
</reference>
<name>A0A7J3ZK42_9CREN</name>
<accession>A0A7J3ZK42</accession>